<organism evidence="2 3">
    <name type="scientific">Halorientalis persicus</name>
    <dbReference type="NCBI Taxonomy" id="1367881"/>
    <lineage>
        <taxon>Archaea</taxon>
        <taxon>Methanobacteriati</taxon>
        <taxon>Methanobacteriota</taxon>
        <taxon>Stenosarchaea group</taxon>
        <taxon>Halobacteria</taxon>
        <taxon>Halobacteriales</taxon>
        <taxon>Haloarculaceae</taxon>
        <taxon>Halorientalis</taxon>
    </lineage>
</organism>
<accession>A0A1H8WGX9</accession>
<dbReference type="SUPFAM" id="SSF56112">
    <property type="entry name" value="Protein kinase-like (PK-like)"/>
    <property type="match status" value="1"/>
</dbReference>
<dbReference type="Pfam" id="PF01636">
    <property type="entry name" value="APH"/>
    <property type="match status" value="1"/>
</dbReference>
<evidence type="ECO:0000313" key="2">
    <source>
        <dbReference type="EMBL" id="SEP26677.1"/>
    </source>
</evidence>
<dbReference type="Gene3D" id="3.90.1200.10">
    <property type="match status" value="1"/>
</dbReference>
<name>A0A1H8WGX9_9EURY</name>
<dbReference type="InterPro" id="IPR002575">
    <property type="entry name" value="Aminoglycoside_PTrfase"/>
</dbReference>
<dbReference type="Gene3D" id="3.30.200.20">
    <property type="entry name" value="Phosphorylase Kinase, domain 1"/>
    <property type="match status" value="1"/>
</dbReference>
<dbReference type="AlphaFoldDB" id="A0A1H8WGX9"/>
<dbReference type="PANTHER" id="PTHR21310">
    <property type="entry name" value="AMINOGLYCOSIDE PHOSPHOTRANSFERASE-RELATED-RELATED"/>
    <property type="match status" value="1"/>
</dbReference>
<evidence type="ECO:0000313" key="3">
    <source>
        <dbReference type="Proteomes" id="UP000198775"/>
    </source>
</evidence>
<dbReference type="EMBL" id="FOCX01000058">
    <property type="protein sequence ID" value="SEP26677.1"/>
    <property type="molecule type" value="Genomic_DNA"/>
</dbReference>
<dbReference type="OrthoDB" id="350437at2157"/>
<dbReference type="RefSeq" id="WP_170845551.1">
    <property type="nucleotide sequence ID" value="NZ_FOCX01000058.1"/>
</dbReference>
<reference evidence="3" key="1">
    <citation type="submission" date="2016-10" db="EMBL/GenBank/DDBJ databases">
        <authorList>
            <person name="Varghese N."/>
            <person name="Submissions S."/>
        </authorList>
    </citation>
    <scope>NUCLEOTIDE SEQUENCE [LARGE SCALE GENOMIC DNA]</scope>
    <source>
        <strain evidence="3">IBRC-M 10043</strain>
    </source>
</reference>
<evidence type="ECO:0000259" key="1">
    <source>
        <dbReference type="Pfam" id="PF01636"/>
    </source>
</evidence>
<feature type="domain" description="Aminoglycoside phosphotransferase" evidence="1">
    <location>
        <begin position="31"/>
        <end position="269"/>
    </location>
</feature>
<keyword evidence="3" id="KW-1185">Reference proteome</keyword>
<keyword evidence="2" id="KW-0808">Transferase</keyword>
<dbReference type="InterPro" id="IPR051678">
    <property type="entry name" value="AGP_Transferase"/>
</dbReference>
<dbReference type="InterPro" id="IPR011009">
    <property type="entry name" value="Kinase-like_dom_sf"/>
</dbReference>
<proteinExistence type="predicted"/>
<keyword evidence="2" id="KW-0418">Kinase</keyword>
<dbReference type="GO" id="GO:0016301">
    <property type="term" value="F:kinase activity"/>
    <property type="evidence" value="ECO:0007669"/>
    <property type="project" value="UniProtKB-KW"/>
</dbReference>
<dbReference type="Proteomes" id="UP000198775">
    <property type="component" value="Unassembled WGS sequence"/>
</dbReference>
<protein>
    <submittedName>
        <fullName evidence="2">Predicted kinase, aminoglycoside phosphotransferase (APT) family</fullName>
    </submittedName>
</protein>
<sequence length="353" mass="39422">MNNQRTLPAETIERMVRETVGDSVKQYTLASNGSMPVFYIDTEGGEQYVLKAAGSEEAAETSSQARSIRVEARLVTALKSHTSIPVPSVVGVVDDMSGFGLPFFVMEAIDGATIGPQALSRVDDLVLEEIAFQIGEHVADLHSLSTGMSEFGYLSYEEMELLAGEIPNIELERFSVIDGYDTWFDRFHNWISTDLNRFEKTPLAPLLPDIETALKECVAELPVDHHPVIGRVHQSIDNVLFDEATGEVQALIDWEPRHVVTAAFDLAVVEYSLSGGAWRSLPNIEDRLDLVHNALCAGYTNSLPLPDRYSDQRECYHLAQLVLSVDRLAENKHPLSNQELFDWFRKKIDEKIS</sequence>
<gene>
    <name evidence="2" type="ORF">SAMN05216388_105810</name>
</gene>